<dbReference type="RefSeq" id="WP_258730832.1">
    <property type="nucleotide sequence ID" value="NZ_JANTHZ010000001.1"/>
</dbReference>
<keyword evidence="1" id="KW-1133">Transmembrane helix</keyword>
<accession>A0A9X2P7X7</accession>
<dbReference type="AlphaFoldDB" id="A0A9X2P7X7"/>
<dbReference type="Gene3D" id="3.30.70.100">
    <property type="match status" value="2"/>
</dbReference>
<dbReference type="PANTHER" id="PTHR40057:SF1">
    <property type="entry name" value="SLR1162 PROTEIN"/>
    <property type="match status" value="1"/>
</dbReference>
<dbReference type="InterPro" id="IPR011008">
    <property type="entry name" value="Dimeric_a/b-barrel"/>
</dbReference>
<proteinExistence type="predicted"/>
<reference evidence="2" key="1">
    <citation type="submission" date="2022-08" db="EMBL/GenBank/DDBJ databases">
        <authorList>
            <person name="Li F."/>
        </authorList>
    </citation>
    <scope>NUCLEOTIDE SEQUENCE</scope>
    <source>
        <strain evidence="2">MQZ15Z-1</strain>
    </source>
</reference>
<dbReference type="Proteomes" id="UP001151088">
    <property type="component" value="Unassembled WGS sequence"/>
</dbReference>
<sequence length="314" mass="33499">MTAELARAAVSAVATRVALREGAEAPFADWQAAFARHASSFEGFLSIEFIPAYARATRWQVIQRFRTHAALEGWMGDAGRVALLAGLAPMGEDGDVPIVEEAAPDFHAAAAVTEVITTTVAPGREAEFLGWSEAMQAAQARFPGYMGTLVQAPLSSEIPCWTALVRFDTPAALDGWMNSPERGALLGRADPAMSHWHSRRLAAGFGEWFSPQAGGAPAWKQTALVLMVLFPVVMLEIRFLAPHLAGLPVAVATFVGNAISVALVSWPLVGLARAGMGWWLRPTEGHRARIEALGAAAVLTIYAGELGLMSLLFL</sequence>
<dbReference type="SUPFAM" id="SSF54909">
    <property type="entry name" value="Dimeric alpha+beta barrel"/>
    <property type="match status" value="2"/>
</dbReference>
<dbReference type="InterPro" id="IPR038762">
    <property type="entry name" value="ABM_predict"/>
</dbReference>
<evidence type="ECO:0000313" key="3">
    <source>
        <dbReference type="Proteomes" id="UP001151088"/>
    </source>
</evidence>
<keyword evidence="1" id="KW-0812">Transmembrane</keyword>
<keyword evidence="2" id="KW-0560">Oxidoreductase</keyword>
<organism evidence="2 3">
    <name type="scientific">Ancylobacter mangrovi</name>
    <dbReference type="NCBI Taxonomy" id="2972472"/>
    <lineage>
        <taxon>Bacteria</taxon>
        <taxon>Pseudomonadati</taxon>
        <taxon>Pseudomonadota</taxon>
        <taxon>Alphaproteobacteria</taxon>
        <taxon>Hyphomicrobiales</taxon>
        <taxon>Xanthobacteraceae</taxon>
        <taxon>Ancylobacter</taxon>
    </lineage>
</organism>
<keyword evidence="1" id="KW-0472">Membrane</keyword>
<evidence type="ECO:0000256" key="1">
    <source>
        <dbReference type="SAM" id="Phobius"/>
    </source>
</evidence>
<keyword evidence="2" id="KW-0503">Monooxygenase</keyword>
<evidence type="ECO:0000313" key="2">
    <source>
        <dbReference type="EMBL" id="MCS0493887.1"/>
    </source>
</evidence>
<gene>
    <name evidence="2" type="ORF">NVS89_02170</name>
</gene>
<protein>
    <submittedName>
        <fullName evidence="2">Antibiotic biosynthesis monooxygenase</fullName>
    </submittedName>
</protein>
<keyword evidence="3" id="KW-1185">Reference proteome</keyword>
<dbReference type="GO" id="GO:0004497">
    <property type="term" value="F:monooxygenase activity"/>
    <property type="evidence" value="ECO:0007669"/>
    <property type="project" value="UniProtKB-KW"/>
</dbReference>
<name>A0A9X2P7X7_9HYPH</name>
<dbReference type="PANTHER" id="PTHR40057">
    <property type="entry name" value="SLR1162 PROTEIN"/>
    <property type="match status" value="1"/>
</dbReference>
<comment type="caution">
    <text evidence="2">The sequence shown here is derived from an EMBL/GenBank/DDBJ whole genome shotgun (WGS) entry which is preliminary data.</text>
</comment>
<feature type="transmembrane region" description="Helical" evidence="1">
    <location>
        <begin position="247"/>
        <end position="271"/>
    </location>
</feature>
<feature type="transmembrane region" description="Helical" evidence="1">
    <location>
        <begin position="292"/>
        <end position="313"/>
    </location>
</feature>
<dbReference type="EMBL" id="JANTHZ010000001">
    <property type="protein sequence ID" value="MCS0493887.1"/>
    <property type="molecule type" value="Genomic_DNA"/>
</dbReference>